<dbReference type="EC" id="3.-.-.-" evidence="2"/>
<evidence type="ECO:0000259" key="1">
    <source>
        <dbReference type="Pfam" id="PF12697"/>
    </source>
</evidence>
<dbReference type="InterPro" id="IPR029058">
    <property type="entry name" value="AB_hydrolase_fold"/>
</dbReference>
<dbReference type="PANTHER" id="PTHR43798">
    <property type="entry name" value="MONOACYLGLYCEROL LIPASE"/>
    <property type="match status" value="1"/>
</dbReference>
<keyword evidence="2" id="KW-0378">Hydrolase</keyword>
<feature type="domain" description="AB hydrolase-1" evidence="1">
    <location>
        <begin position="53"/>
        <end position="294"/>
    </location>
</feature>
<name>A1K5M5_AZOSB</name>
<dbReference type="HOGENOM" id="CLU_020336_1_0_4"/>
<dbReference type="GO" id="GO:0016020">
    <property type="term" value="C:membrane"/>
    <property type="evidence" value="ECO:0007669"/>
    <property type="project" value="TreeGrafter"/>
</dbReference>
<protein>
    <submittedName>
        <fullName evidence="2">Probable hydrolase</fullName>
        <ecNumber evidence="2">3.-.-.-</ecNumber>
    </submittedName>
</protein>
<dbReference type="Proteomes" id="UP000002588">
    <property type="component" value="Chromosome"/>
</dbReference>
<dbReference type="AlphaFoldDB" id="A1K5M5"/>
<evidence type="ECO:0000313" key="2">
    <source>
        <dbReference type="EMBL" id="CAL94130.1"/>
    </source>
</evidence>
<dbReference type="InterPro" id="IPR050266">
    <property type="entry name" value="AB_hydrolase_sf"/>
</dbReference>
<dbReference type="PRINTS" id="PR00111">
    <property type="entry name" value="ABHYDROLASE"/>
</dbReference>
<dbReference type="eggNOG" id="COG2267">
    <property type="taxonomic scope" value="Bacteria"/>
</dbReference>
<gene>
    <name evidence="2" type="ordered locus">azo1513</name>
</gene>
<evidence type="ECO:0000313" key="3">
    <source>
        <dbReference type="Proteomes" id="UP000002588"/>
    </source>
</evidence>
<proteinExistence type="predicted"/>
<reference evidence="2 3" key="1">
    <citation type="journal article" date="2006" name="Nat. Biotechnol.">
        <title>Complete genome of the mutualistic, N2-fixing grass endophyte Azoarcus sp. strain BH72.</title>
        <authorList>
            <person name="Krause A."/>
            <person name="Ramakumar A."/>
            <person name="Bartels D."/>
            <person name="Battistoni F."/>
            <person name="Bekel T."/>
            <person name="Boch J."/>
            <person name="Boehm M."/>
            <person name="Friedrich F."/>
            <person name="Hurek T."/>
            <person name="Krause L."/>
            <person name="Linke B."/>
            <person name="McHardy A.C."/>
            <person name="Sarkar A."/>
            <person name="Schneiker S."/>
            <person name="Syed A.A."/>
            <person name="Thauer R."/>
            <person name="Vorhoelter F.-J."/>
            <person name="Weidner S."/>
            <person name="Puehler A."/>
            <person name="Reinhold-Hurek B."/>
            <person name="Kaiser O."/>
            <person name="Goesmann A."/>
        </authorList>
    </citation>
    <scope>NUCLEOTIDE SEQUENCE [LARGE SCALE GENOMIC DNA]</scope>
    <source>
        <strain evidence="2 3">BH72</strain>
    </source>
</reference>
<dbReference type="SUPFAM" id="SSF53474">
    <property type="entry name" value="alpha/beta-Hydrolases"/>
    <property type="match status" value="1"/>
</dbReference>
<dbReference type="KEGG" id="azo:azo1513"/>
<dbReference type="Pfam" id="PF12697">
    <property type="entry name" value="Abhydrolase_6"/>
    <property type="match status" value="1"/>
</dbReference>
<dbReference type="GO" id="GO:0016787">
    <property type="term" value="F:hydrolase activity"/>
    <property type="evidence" value="ECO:0007669"/>
    <property type="project" value="UniProtKB-KW"/>
</dbReference>
<sequence length="303" mass="33339">MSLLSALRRLFQPAPVSGRDYGLRERSVQCIGPHGLHRMAYTEWGGPRNPRVVICAHGLTRNGRDFDDLARVLARDYRVVCPDVVGRGRSDWLGVKADYGFPLYVADMVTLIARLDVPQVHWVGTSMGGLIGMLIASQPHSPITRLVLNDVGPVITAASLRRIGQYVGSAPRFPTMAAAEAYIREVSAPFGPLTDAQWQHLTRFSVRPVEGGFAMIYDPGIGEVFRQTPLLVDVDLWTVYDHVRCPTLALRGAESDLLEASTLQAMGERGPRARTVEFPGVGHAPMLMAEDQIAVVRDFLREG</sequence>
<dbReference type="STRING" id="62928.azo1513"/>
<dbReference type="RefSeq" id="WP_011765246.1">
    <property type="nucleotide sequence ID" value="NC_008702.1"/>
</dbReference>
<dbReference type="InterPro" id="IPR000073">
    <property type="entry name" value="AB_hydrolase_1"/>
</dbReference>
<organism evidence="2 3">
    <name type="scientific">Azoarcus sp. (strain BH72)</name>
    <dbReference type="NCBI Taxonomy" id="418699"/>
    <lineage>
        <taxon>Bacteria</taxon>
        <taxon>Pseudomonadati</taxon>
        <taxon>Pseudomonadota</taxon>
        <taxon>Betaproteobacteria</taxon>
        <taxon>Rhodocyclales</taxon>
        <taxon>Zoogloeaceae</taxon>
        <taxon>Azoarcus</taxon>
    </lineage>
</organism>
<accession>A1K5M5</accession>
<dbReference type="PANTHER" id="PTHR43798:SF33">
    <property type="entry name" value="HYDROLASE, PUTATIVE (AFU_ORTHOLOGUE AFUA_2G14860)-RELATED"/>
    <property type="match status" value="1"/>
</dbReference>
<dbReference type="Gene3D" id="3.40.50.1820">
    <property type="entry name" value="alpha/beta hydrolase"/>
    <property type="match status" value="1"/>
</dbReference>
<dbReference type="ESTHER" id="azosb-a1k5m5">
    <property type="family name" value="6_AlphaBeta_hydrolase"/>
</dbReference>
<dbReference type="EMBL" id="AM406670">
    <property type="protein sequence ID" value="CAL94130.1"/>
    <property type="molecule type" value="Genomic_DNA"/>
</dbReference>
<keyword evidence="3" id="KW-1185">Reference proteome</keyword>